<dbReference type="AlphaFoldDB" id="A0A1J8Q204"/>
<feature type="coiled-coil region" evidence="1">
    <location>
        <begin position="479"/>
        <end position="541"/>
    </location>
</feature>
<evidence type="ECO:0000256" key="2">
    <source>
        <dbReference type="SAM" id="MobiDB-lite"/>
    </source>
</evidence>
<feature type="compositionally biased region" description="Basic and acidic residues" evidence="2">
    <location>
        <begin position="1"/>
        <end position="10"/>
    </location>
</feature>
<feature type="region of interest" description="Disordered" evidence="2">
    <location>
        <begin position="1"/>
        <end position="75"/>
    </location>
</feature>
<dbReference type="Proteomes" id="UP000183567">
    <property type="component" value="Unassembled WGS sequence"/>
</dbReference>
<feature type="region of interest" description="Disordered" evidence="2">
    <location>
        <begin position="857"/>
        <end position="948"/>
    </location>
</feature>
<feature type="compositionally biased region" description="Basic and acidic residues" evidence="2">
    <location>
        <begin position="939"/>
        <end position="948"/>
    </location>
</feature>
<protein>
    <submittedName>
        <fullName evidence="3">Uncharacterized protein</fullName>
    </submittedName>
</protein>
<feature type="region of interest" description="Disordered" evidence="2">
    <location>
        <begin position="811"/>
        <end position="844"/>
    </location>
</feature>
<feature type="compositionally biased region" description="Acidic residues" evidence="2">
    <location>
        <begin position="869"/>
        <end position="878"/>
    </location>
</feature>
<name>A0A1J8Q204_9AGAM</name>
<dbReference type="EMBL" id="LVVM01003520">
    <property type="protein sequence ID" value="OJA14711.1"/>
    <property type="molecule type" value="Genomic_DNA"/>
</dbReference>
<comment type="caution">
    <text evidence="3">The sequence shown here is derived from an EMBL/GenBank/DDBJ whole genome shotgun (WGS) entry which is preliminary data.</text>
</comment>
<gene>
    <name evidence="3" type="ORF">AZE42_04371</name>
</gene>
<feature type="coiled-coil region" evidence="1">
    <location>
        <begin position="688"/>
        <end position="743"/>
    </location>
</feature>
<feature type="compositionally biased region" description="Polar residues" evidence="2">
    <location>
        <begin position="47"/>
        <end position="60"/>
    </location>
</feature>
<feature type="coiled-coil region" evidence="1">
    <location>
        <begin position="388"/>
        <end position="450"/>
    </location>
</feature>
<keyword evidence="1" id="KW-0175">Coiled coil</keyword>
<evidence type="ECO:0000313" key="3">
    <source>
        <dbReference type="EMBL" id="OJA14711.1"/>
    </source>
</evidence>
<organism evidence="3 4">
    <name type="scientific">Rhizopogon vesiculosus</name>
    <dbReference type="NCBI Taxonomy" id="180088"/>
    <lineage>
        <taxon>Eukaryota</taxon>
        <taxon>Fungi</taxon>
        <taxon>Dikarya</taxon>
        <taxon>Basidiomycota</taxon>
        <taxon>Agaricomycotina</taxon>
        <taxon>Agaricomycetes</taxon>
        <taxon>Agaricomycetidae</taxon>
        <taxon>Boletales</taxon>
        <taxon>Suillineae</taxon>
        <taxon>Rhizopogonaceae</taxon>
        <taxon>Rhizopogon</taxon>
    </lineage>
</organism>
<feature type="compositionally biased region" description="Polar residues" evidence="2">
    <location>
        <begin position="11"/>
        <end position="33"/>
    </location>
</feature>
<reference evidence="3 4" key="1">
    <citation type="submission" date="2016-03" db="EMBL/GenBank/DDBJ databases">
        <title>Comparative genomics of the ectomycorrhizal sister species Rhizopogon vinicolor and Rhizopogon vesiculosus (Basidiomycota: Boletales) reveals a divergence of the mating type B locus.</title>
        <authorList>
            <person name="Mujic A.B."/>
            <person name="Kuo A."/>
            <person name="Tritt A."/>
            <person name="Lipzen A."/>
            <person name="Chen C."/>
            <person name="Johnson J."/>
            <person name="Sharma A."/>
            <person name="Barry K."/>
            <person name="Grigoriev I.V."/>
            <person name="Spatafora J.W."/>
        </authorList>
    </citation>
    <scope>NUCLEOTIDE SEQUENCE [LARGE SCALE GENOMIC DNA]</scope>
    <source>
        <strain evidence="3 4">AM-OR11-056</strain>
    </source>
</reference>
<evidence type="ECO:0000313" key="4">
    <source>
        <dbReference type="Proteomes" id="UP000183567"/>
    </source>
</evidence>
<sequence>MTPQPRHSEKQSTASVFSNSLQRPFAPTRSSGLVENAISRDLADSSPHLSGSKFNTSTSRAELCGPPGSPSSQHSFSFYDNKGVFLAKRPPIEMKEDNDYQQSSLNTKENIGSQFSIGILENAMMGEDLLSRMTSDYRQAKIELARLREQNSELESQLTIKTKLVADLSRKNTELSRQTSDISHQNSELSRRIAQVKSTTKEAINKANRSCIELRDAYEALRIQYQASSTLVNDAQKTMESLEELRDAARTGLQGHLGHDFRIEVFIDDAGNLPQIGETKAVVNELQAELSRTQQVADLLRDKLQNMGSELLDARSRVTELEEHFGDDRKLITSAALELQRTSERVADVVEYLKLQKNEVIDALSKLAQSEDRLAHSQSRIQERDTIIHSTRQEMESMRQEISEFEEAMNDRKAQIRILQNTISFQEQHMKDLEERLQKAETEAALAHDRTHVLEVRLEASNDLEKTLVQQNTRLTSEGESIREKVQIAEARLTDIQNEGMALSAQSARLALERDMLLDKLKVADAQIKNAKQEEESYRERSFEHSSHIQMLTTTIRFTEVRMSLKVLQERFDDQSVTLRLTKDSVNEAQDRLQSVNNTILTLTESLAESNHRASVLEERERSLQLRLNEANVTITTEQNLVGSLRKELLECQITLSRQEGCQRTTEQVAEKCALETERQIRELDFKTSSLRSELDEKQQVISELTRRLAIAETPSDQHEQELLVMKARVDELEQSEKQLIQRATNITVRHEHGDLNDNECMLVQSLAQKAREAFERELVEKNNDIRRRDNIIKQHEARVTQLEASLARRIREAPQVGSSRDDKQDETFWNEPPSGHGKQSSGIHEATKHLVVIDSRHANRTFQTPVNDDSDTGEPEDEKDHATQHVKRTISIEDGESARPARRPKNSKHPDMEKTTDKVCVSSHHGHHTPKSASDPRSIQENEQTAK</sequence>
<dbReference type="SUPFAM" id="SSF57997">
    <property type="entry name" value="Tropomyosin"/>
    <property type="match status" value="2"/>
</dbReference>
<feature type="coiled-coil region" evidence="1">
    <location>
        <begin position="283"/>
        <end position="324"/>
    </location>
</feature>
<proteinExistence type="predicted"/>
<feature type="coiled-coil region" evidence="1">
    <location>
        <begin position="130"/>
        <end position="164"/>
    </location>
</feature>
<keyword evidence="4" id="KW-1185">Reference proteome</keyword>
<dbReference type="OrthoDB" id="3246510at2759"/>
<feature type="coiled-coil region" evidence="1">
    <location>
        <begin position="204"/>
        <end position="252"/>
    </location>
</feature>
<accession>A0A1J8Q204</accession>
<feature type="compositionally biased region" description="Basic and acidic residues" evidence="2">
    <location>
        <begin position="909"/>
        <end position="918"/>
    </location>
</feature>
<dbReference type="STRING" id="180088.A0A1J8Q204"/>
<evidence type="ECO:0000256" key="1">
    <source>
        <dbReference type="SAM" id="Coils"/>
    </source>
</evidence>
<feature type="coiled-coil region" evidence="1">
    <location>
        <begin position="579"/>
        <end position="606"/>
    </location>
</feature>